<feature type="binding site" evidence="4">
    <location>
        <begin position="31"/>
        <end position="38"/>
    </location>
    <ligand>
        <name>ATP</name>
        <dbReference type="ChEBI" id="CHEBI:30616"/>
    </ligand>
</feature>
<dbReference type="Pfam" id="PF03668">
    <property type="entry name" value="RapZ-like_N"/>
    <property type="match status" value="1"/>
</dbReference>
<dbReference type="NCBIfam" id="NF003828">
    <property type="entry name" value="PRK05416.1"/>
    <property type="match status" value="1"/>
</dbReference>
<dbReference type="PIRSF" id="PIRSF005052">
    <property type="entry name" value="P-loopkin"/>
    <property type="match status" value="1"/>
</dbReference>
<feature type="domain" description="RapZ-like N-terminal" evidence="6">
    <location>
        <begin position="26"/>
        <end position="191"/>
    </location>
</feature>
<dbReference type="GO" id="GO:0005524">
    <property type="term" value="F:ATP binding"/>
    <property type="evidence" value="ECO:0007669"/>
    <property type="project" value="UniProtKB-UniRule"/>
</dbReference>
<gene>
    <name evidence="8" type="ORF">EDD55_10763</name>
</gene>
<evidence type="ECO:0000256" key="2">
    <source>
        <dbReference type="ARBA" id="ARBA00022840"/>
    </source>
</evidence>
<sequence>MSAEPAPPSPSASTCAPRTPPRLDRVILVTGLSGAGKTSTLKALEDLGFEAIDNVPLDLIARLVGPAPTDTPSPSPSSSTPTPTPRDIAIGVDVRTRGFAVETFVGELDHLRAIDDIDVSVIFLDCAEEELQRRFAETRRRHPLAVDLPLTDAIALERAALAPLIDRADMVLDTTDSILGDLKGRLKAHFVRETGRDLAIFVISFSYRHGLPRQADLVFDVRFLKNPHYDLSLRPLTGRDEAVARFIENDPGWDTFFQGLCAFLTPLLPRYRAEGKSYLTLALGCTGGRHRSVFTAEKIAEWLMQQGLPARLTHRELPTEAATRVNN</sequence>
<dbReference type="InterPro" id="IPR053930">
    <property type="entry name" value="RapZ-like_N"/>
</dbReference>
<evidence type="ECO:0000259" key="7">
    <source>
        <dbReference type="Pfam" id="PF22740"/>
    </source>
</evidence>
<keyword evidence="2 4" id="KW-0067">ATP-binding</keyword>
<evidence type="ECO:0000256" key="4">
    <source>
        <dbReference type="HAMAP-Rule" id="MF_00636"/>
    </source>
</evidence>
<keyword evidence="9" id="KW-1185">Reference proteome</keyword>
<accession>A0A4R3J883</accession>
<dbReference type="SUPFAM" id="SSF52540">
    <property type="entry name" value="P-loop containing nucleoside triphosphate hydrolases"/>
    <property type="match status" value="1"/>
</dbReference>
<dbReference type="AlphaFoldDB" id="A0A4R3J883"/>
<dbReference type="EMBL" id="SLZW01000007">
    <property type="protein sequence ID" value="TCS61654.1"/>
    <property type="molecule type" value="Genomic_DNA"/>
</dbReference>
<feature type="domain" description="RapZ C-terminal" evidence="7">
    <location>
        <begin position="199"/>
        <end position="317"/>
    </location>
</feature>
<comment type="caution">
    <text evidence="8">The sequence shown here is derived from an EMBL/GenBank/DDBJ whole genome shotgun (WGS) entry which is preliminary data.</text>
</comment>
<dbReference type="Pfam" id="PF22740">
    <property type="entry name" value="PapZ_C"/>
    <property type="match status" value="1"/>
</dbReference>
<dbReference type="RefSeq" id="WP_132939370.1">
    <property type="nucleotide sequence ID" value="NZ_CP119676.1"/>
</dbReference>
<evidence type="ECO:0000256" key="5">
    <source>
        <dbReference type="SAM" id="MobiDB-lite"/>
    </source>
</evidence>
<reference evidence="8 9" key="1">
    <citation type="submission" date="2019-03" db="EMBL/GenBank/DDBJ databases">
        <title>Genomic Encyclopedia of Type Strains, Phase IV (KMG-IV): sequencing the most valuable type-strain genomes for metagenomic binning, comparative biology and taxonomic classification.</title>
        <authorList>
            <person name="Goeker M."/>
        </authorList>
    </citation>
    <scope>NUCLEOTIDE SEQUENCE [LARGE SCALE GENOMIC DNA]</scope>
    <source>
        <strain evidence="8 9">DSM 101688</strain>
    </source>
</reference>
<evidence type="ECO:0000313" key="8">
    <source>
        <dbReference type="EMBL" id="TCS61654.1"/>
    </source>
</evidence>
<feature type="binding site" evidence="4">
    <location>
        <begin position="93"/>
        <end position="96"/>
    </location>
    <ligand>
        <name>GTP</name>
        <dbReference type="ChEBI" id="CHEBI:37565"/>
    </ligand>
</feature>
<keyword evidence="3 4" id="KW-0342">GTP-binding</keyword>
<organism evidence="8 9">
    <name type="scientific">Varunaivibrio sulfuroxidans</name>
    <dbReference type="NCBI Taxonomy" id="1773489"/>
    <lineage>
        <taxon>Bacteria</taxon>
        <taxon>Pseudomonadati</taxon>
        <taxon>Pseudomonadota</taxon>
        <taxon>Alphaproteobacteria</taxon>
        <taxon>Rhodospirillales</taxon>
        <taxon>Magnetovibrionaceae</taxon>
        <taxon>Varunaivibrio</taxon>
    </lineage>
</organism>
<name>A0A4R3J883_9PROT</name>
<dbReference type="PANTHER" id="PTHR30448:SF0">
    <property type="entry name" value="RNASE ADAPTER PROTEIN RAPZ"/>
    <property type="match status" value="1"/>
</dbReference>
<dbReference type="InterPro" id="IPR005337">
    <property type="entry name" value="RapZ-like"/>
</dbReference>
<dbReference type="OrthoDB" id="9784461at2"/>
<dbReference type="InterPro" id="IPR053931">
    <property type="entry name" value="RapZ_C"/>
</dbReference>
<feature type="region of interest" description="Disordered" evidence="5">
    <location>
        <begin position="1"/>
        <end position="20"/>
    </location>
</feature>
<evidence type="ECO:0000313" key="9">
    <source>
        <dbReference type="Proteomes" id="UP000295304"/>
    </source>
</evidence>
<dbReference type="InterPro" id="IPR027417">
    <property type="entry name" value="P-loop_NTPase"/>
</dbReference>
<evidence type="ECO:0000256" key="1">
    <source>
        <dbReference type="ARBA" id="ARBA00022741"/>
    </source>
</evidence>
<dbReference type="GO" id="GO:0005525">
    <property type="term" value="F:GTP binding"/>
    <property type="evidence" value="ECO:0007669"/>
    <property type="project" value="UniProtKB-UniRule"/>
</dbReference>
<feature type="region of interest" description="Disordered" evidence="5">
    <location>
        <begin position="64"/>
        <end position="87"/>
    </location>
</feature>
<dbReference type="Gene3D" id="3.40.50.300">
    <property type="entry name" value="P-loop containing nucleotide triphosphate hydrolases"/>
    <property type="match status" value="1"/>
</dbReference>
<dbReference type="PANTHER" id="PTHR30448">
    <property type="entry name" value="RNASE ADAPTER PROTEIN RAPZ"/>
    <property type="match status" value="1"/>
</dbReference>
<proteinExistence type="inferred from homology"/>
<evidence type="ECO:0000256" key="3">
    <source>
        <dbReference type="ARBA" id="ARBA00023134"/>
    </source>
</evidence>
<protein>
    <submittedName>
        <fullName evidence="8">UPF0042 nucleotide-binding protein</fullName>
    </submittedName>
</protein>
<evidence type="ECO:0000259" key="6">
    <source>
        <dbReference type="Pfam" id="PF03668"/>
    </source>
</evidence>
<dbReference type="HAMAP" id="MF_00636">
    <property type="entry name" value="RapZ_like"/>
    <property type="match status" value="1"/>
</dbReference>
<dbReference type="Proteomes" id="UP000295304">
    <property type="component" value="Unassembled WGS sequence"/>
</dbReference>
<feature type="compositionally biased region" description="Pro residues" evidence="5">
    <location>
        <begin position="1"/>
        <end position="10"/>
    </location>
</feature>
<keyword evidence="1 4" id="KW-0547">Nucleotide-binding</keyword>